<protein>
    <submittedName>
        <fullName evidence="6">Putative ATPase/DNA-binding SARP family transcriptional activator</fullName>
    </submittedName>
</protein>
<dbReference type="PANTHER" id="PTHR47691:SF3">
    <property type="entry name" value="HTH-TYPE TRANSCRIPTIONAL REGULATOR RV0890C-RELATED"/>
    <property type="match status" value="1"/>
</dbReference>
<gene>
    <name evidence="6" type="ORF">FHU36_005884</name>
</gene>
<comment type="similarity">
    <text evidence="1">Belongs to the AfsR/DnrI/RedD regulatory family.</text>
</comment>
<feature type="domain" description="OmpR/PhoB-type" evidence="4">
    <location>
        <begin position="24"/>
        <end position="140"/>
    </location>
</feature>
<dbReference type="GO" id="GO:0006355">
    <property type="term" value="P:regulation of DNA-templated transcription"/>
    <property type="evidence" value="ECO:0007669"/>
    <property type="project" value="InterPro"/>
</dbReference>
<keyword evidence="7" id="KW-1185">Reference proteome</keyword>
<sequence length="1249" mass="132078">MRGVGTDADTTFGILGPLEVRRHGRVVEVSGQRLRTLLGLLALDAGVTVPFDRLTAGVWDDRAPAAVANALQALASRLRTALAKPPPAHPRPDTAPPAHECVPRTGPVETAGPVAPHAGDGSRDTAARQIVVADPTGYRLAVAPEQVDAHRFTALARSGRSALTAGDARTAAGTLRAALALWRGPALADLAGVSVAAGDIARLETLWLAATEDRIEADLLLGRHAHVLDDLTALLAEHRLRERLHGQLMRALYGAGRRVEALAAFESARRTFRDELGTAPSPQLTDLHTTLLRDDPPPTPDRERAALAQTPSAAPDAAPHTPPHDRTPASHPDPLPAPDGGTGPVSAPEPPSHLTAGSPPASRPEPPSHLTAGSPPASRPEPPSHLTAGSPPASRPEPPSHLTTGLPPGSRPEPPAHPGPARALTDPSPTAGPEPFPSSAVPPHPQRSGDGTLSPRAGNLRARLTSFVGRERDVDHTGELLSGHRLVTVLGPGGAGKTRLAMEAAETMGDAMPDGVWLAELAAATDAAGVTQSLIGALDVRDGISAAPSLGAAPLEPVDRLVRALHGKRLLVVLDNCEHVAEHAAFLAERVLAECPGVKILATSREPLGITGEITWILPPLAVPPAGAGAAQAADYPAVRLFADRAAAVRPGYRVDDDAAAVMSICRALDGLPLAIELAAARLRSMTAEQLAARLGDRFRLLNGGSRTAQPRHRTLRSLVEWSWELLGDDERVLGRRLAAFAGGATLETLEQVFGDVLDPLSRLVDKSLVVYDAGRYRMLETIRAYAAERLTESGEEGAVRQEHARHFTGLAEAAEPVLRTAAQLDGLGRLTAEHENLSAALRWSLDRGEPELALRLVGALGWYWWLKGHRLEGATRAREVLAATPGSDPGLRALALAVHGINAVGAAMTLEESRDSMRELRRLLGSVREAHPIVAMAVPSLVLYGVEEPGDDRHIDEMVRHTDRWASATGLIFRALLHYAAGRIEESGRDSREAFERYRETGDRWGMGTALGTLSDVHLLRGEAEQSVRVMREALRLMDELGAVEDTAYMRARLALALNLLGRWAEADSLLGEAEHIVTTLGDGVGEAGVRGAWGEFARHRGDLESARRYYAQALALMDDLVATPPQMVSAVNSSLALLAVQEGDLPRARRMAVRALRQAEGARDAQALGSAVIVCAGLALAEGRAEEGATLLGGAQAIRGTTAVVEWDHVRIVEVAEAALGGSGLAHHLERGRKLDRADVVAMALGV</sequence>
<dbReference type="CDD" id="cd15831">
    <property type="entry name" value="BTAD"/>
    <property type="match status" value="1"/>
</dbReference>
<dbReference type="SUPFAM" id="SSF46894">
    <property type="entry name" value="C-terminal effector domain of the bipartite response regulators"/>
    <property type="match status" value="1"/>
</dbReference>
<dbReference type="SMART" id="SM00862">
    <property type="entry name" value="Trans_reg_C"/>
    <property type="match status" value="1"/>
</dbReference>
<dbReference type="InterPro" id="IPR005158">
    <property type="entry name" value="BTAD"/>
</dbReference>
<dbReference type="Proteomes" id="UP000583800">
    <property type="component" value="Unassembled WGS sequence"/>
</dbReference>
<dbReference type="Gene3D" id="1.25.40.10">
    <property type="entry name" value="Tetratricopeptide repeat domain"/>
    <property type="match status" value="2"/>
</dbReference>
<dbReference type="GO" id="GO:0003677">
    <property type="term" value="F:DNA binding"/>
    <property type="evidence" value="ECO:0007669"/>
    <property type="project" value="UniProtKB-KW"/>
</dbReference>
<name>A0A7X0F194_9ACTN</name>
<keyword evidence="2 6" id="KW-0238">DNA-binding</keyword>
<organism evidence="6 7">
    <name type="scientific">Nonomuraea muscovyensis</name>
    <dbReference type="NCBI Taxonomy" id="1124761"/>
    <lineage>
        <taxon>Bacteria</taxon>
        <taxon>Bacillati</taxon>
        <taxon>Actinomycetota</taxon>
        <taxon>Actinomycetes</taxon>
        <taxon>Streptosporangiales</taxon>
        <taxon>Streptosporangiaceae</taxon>
        <taxon>Nonomuraea</taxon>
    </lineage>
</organism>
<dbReference type="InterPro" id="IPR027417">
    <property type="entry name" value="P-loop_NTPase"/>
</dbReference>
<feature type="compositionally biased region" description="Basic and acidic residues" evidence="3">
    <location>
        <begin position="291"/>
        <end position="305"/>
    </location>
</feature>
<feature type="compositionally biased region" description="Pro residues" evidence="3">
    <location>
        <begin position="430"/>
        <end position="445"/>
    </location>
</feature>
<dbReference type="Gene3D" id="1.10.10.10">
    <property type="entry name" value="Winged helix-like DNA-binding domain superfamily/Winged helix DNA-binding domain"/>
    <property type="match status" value="1"/>
</dbReference>
<evidence type="ECO:0000256" key="3">
    <source>
        <dbReference type="SAM" id="MobiDB-lite"/>
    </source>
</evidence>
<feature type="domain" description="Bacterial transcriptional activator" evidence="5">
    <location>
        <begin position="147"/>
        <end position="292"/>
    </location>
</feature>
<accession>A0A7X0F194</accession>
<dbReference type="InterPro" id="IPR016032">
    <property type="entry name" value="Sig_transdc_resp-reg_C-effctor"/>
</dbReference>
<comment type="caution">
    <text evidence="6">The sequence shown here is derived from an EMBL/GenBank/DDBJ whole genome shotgun (WGS) entry which is preliminary data.</text>
</comment>
<dbReference type="Gene3D" id="3.40.50.300">
    <property type="entry name" value="P-loop containing nucleotide triphosphate hydrolases"/>
    <property type="match status" value="1"/>
</dbReference>
<evidence type="ECO:0000256" key="1">
    <source>
        <dbReference type="ARBA" id="ARBA00005820"/>
    </source>
</evidence>
<proteinExistence type="inferred from homology"/>
<feature type="compositionally biased region" description="Pro residues" evidence="3">
    <location>
        <begin position="409"/>
        <end position="418"/>
    </location>
</feature>
<dbReference type="InterPro" id="IPR001867">
    <property type="entry name" value="OmpR/PhoB-type_DNA-bd"/>
</dbReference>
<dbReference type="RefSeq" id="WP_185086924.1">
    <property type="nucleotide sequence ID" value="NZ_JACHJB010000002.1"/>
</dbReference>
<dbReference type="Pfam" id="PF03704">
    <property type="entry name" value="BTAD"/>
    <property type="match status" value="1"/>
</dbReference>
<evidence type="ECO:0000256" key="2">
    <source>
        <dbReference type="ARBA" id="ARBA00023125"/>
    </source>
</evidence>
<dbReference type="InterPro" id="IPR011990">
    <property type="entry name" value="TPR-like_helical_dom_sf"/>
</dbReference>
<feature type="compositionally biased region" description="Low complexity" evidence="3">
    <location>
        <begin position="310"/>
        <end position="319"/>
    </location>
</feature>
<dbReference type="SUPFAM" id="SSF48452">
    <property type="entry name" value="TPR-like"/>
    <property type="match status" value="2"/>
</dbReference>
<feature type="compositionally biased region" description="Pro residues" evidence="3">
    <location>
        <begin position="84"/>
        <end position="95"/>
    </location>
</feature>
<evidence type="ECO:0000313" key="7">
    <source>
        <dbReference type="Proteomes" id="UP000583800"/>
    </source>
</evidence>
<dbReference type="SMART" id="SM01043">
    <property type="entry name" value="BTAD"/>
    <property type="match status" value="1"/>
</dbReference>
<feature type="region of interest" description="Disordered" evidence="3">
    <location>
        <begin position="83"/>
        <end position="124"/>
    </location>
</feature>
<dbReference type="PRINTS" id="PR01217">
    <property type="entry name" value="PRICHEXTENSN"/>
</dbReference>
<dbReference type="PANTHER" id="PTHR47691">
    <property type="entry name" value="REGULATOR-RELATED"/>
    <property type="match status" value="1"/>
</dbReference>
<evidence type="ECO:0000259" key="5">
    <source>
        <dbReference type="SMART" id="SM01043"/>
    </source>
</evidence>
<dbReference type="SUPFAM" id="SSF52540">
    <property type="entry name" value="P-loop containing nucleoside triphosphate hydrolases"/>
    <property type="match status" value="1"/>
</dbReference>
<evidence type="ECO:0000259" key="4">
    <source>
        <dbReference type="SMART" id="SM00862"/>
    </source>
</evidence>
<dbReference type="InterPro" id="IPR036388">
    <property type="entry name" value="WH-like_DNA-bd_sf"/>
</dbReference>
<dbReference type="EMBL" id="JACHJB010000002">
    <property type="protein sequence ID" value="MBB6349339.1"/>
    <property type="molecule type" value="Genomic_DNA"/>
</dbReference>
<reference evidence="6 7" key="1">
    <citation type="submission" date="2020-08" db="EMBL/GenBank/DDBJ databases">
        <title>Sequencing the genomes of 1000 actinobacteria strains.</title>
        <authorList>
            <person name="Klenk H.-P."/>
        </authorList>
    </citation>
    <scope>NUCLEOTIDE SEQUENCE [LARGE SCALE GENOMIC DNA]</scope>
    <source>
        <strain evidence="6 7">DSM 45913</strain>
    </source>
</reference>
<evidence type="ECO:0000313" key="6">
    <source>
        <dbReference type="EMBL" id="MBB6349339.1"/>
    </source>
</evidence>
<dbReference type="GO" id="GO:0000160">
    <property type="term" value="P:phosphorelay signal transduction system"/>
    <property type="evidence" value="ECO:0007669"/>
    <property type="project" value="InterPro"/>
</dbReference>
<dbReference type="AlphaFoldDB" id="A0A7X0F194"/>
<feature type="region of interest" description="Disordered" evidence="3">
    <location>
        <begin position="273"/>
        <end position="458"/>
    </location>
</feature>